<gene>
    <name evidence="1" type="ORF">HETSPECPRED_002521</name>
</gene>
<sequence length="141" mass="15908">MFDELFEPLTHSIPKAARFTVLVDTSVSVVPFRLEYVYEPREYRLTHSTLFPTKARTDNAQKTEGDIVVWYCSYQSPSVPGNFPPLSQDFIALHQSSRVAQSTLTYIDMLEALQKVSNGESKRTAVLASNHPLDLDSPLVM</sequence>
<evidence type="ECO:0000313" key="1">
    <source>
        <dbReference type="EMBL" id="CAF9915548.1"/>
    </source>
</evidence>
<protein>
    <submittedName>
        <fullName evidence="1">Uncharacterized protein</fullName>
    </submittedName>
</protein>
<comment type="caution">
    <text evidence="1">The sequence shown here is derived from an EMBL/GenBank/DDBJ whole genome shotgun (WGS) entry which is preliminary data.</text>
</comment>
<reference evidence="1" key="1">
    <citation type="submission" date="2021-03" db="EMBL/GenBank/DDBJ databases">
        <authorList>
            <person name="Tagirdzhanova G."/>
        </authorList>
    </citation>
    <scope>NUCLEOTIDE SEQUENCE</scope>
</reference>
<dbReference type="Proteomes" id="UP000664521">
    <property type="component" value="Unassembled WGS sequence"/>
</dbReference>
<keyword evidence="2" id="KW-1185">Reference proteome</keyword>
<dbReference type="EMBL" id="CAJPDS010000016">
    <property type="protein sequence ID" value="CAF9915548.1"/>
    <property type="molecule type" value="Genomic_DNA"/>
</dbReference>
<proteinExistence type="predicted"/>
<name>A0A8H3IEH5_9LECA</name>
<organism evidence="1 2">
    <name type="scientific">Heterodermia speciosa</name>
    <dbReference type="NCBI Taxonomy" id="116794"/>
    <lineage>
        <taxon>Eukaryota</taxon>
        <taxon>Fungi</taxon>
        <taxon>Dikarya</taxon>
        <taxon>Ascomycota</taxon>
        <taxon>Pezizomycotina</taxon>
        <taxon>Lecanoromycetes</taxon>
        <taxon>OSLEUM clade</taxon>
        <taxon>Lecanoromycetidae</taxon>
        <taxon>Caliciales</taxon>
        <taxon>Physciaceae</taxon>
        <taxon>Heterodermia</taxon>
    </lineage>
</organism>
<accession>A0A8H3IEH5</accession>
<evidence type="ECO:0000313" key="2">
    <source>
        <dbReference type="Proteomes" id="UP000664521"/>
    </source>
</evidence>
<dbReference type="AlphaFoldDB" id="A0A8H3IEH5"/>